<evidence type="ECO:0000256" key="1">
    <source>
        <dbReference type="SAM" id="MobiDB-lite"/>
    </source>
</evidence>
<comment type="caution">
    <text evidence="3">The sequence shown here is derived from an EMBL/GenBank/DDBJ whole genome shotgun (WGS) entry which is preliminary data.</text>
</comment>
<sequence length="626" mass="71007">MKYNLYKLTKHYRYQYRYSPADKLDVARAPDPGEERTDYYERLRRKFTPEQLRRLGWINIAVIGCALALFFLASLFLEKPVRSVIEKRDLARFPAVSAKALFSGGLTRDVETWYADTFPLRDAFVGLSAVVDESRGVRFDDVRIVAPSGGETQDIPPDASTGAPVPPAQPRDGQQNAAVSSDDASSGRDEQSEPFVPQVDPNHDHAVIDDGMGPGAINNGTFVYKGMAMSLFGGLRENGAWYAETINKYHSELPGVRIYDMVIPTAIEFYVPDKYRELTQSQKDMIDYIYGQLDPQIKRVDAYSLLQEHSDEYIYFRTDHHWTGLGAYYAYVAFCAQAGVTPLQISDFETRRLDDFIGTMYAQTQDTTLLKHPDYVDYYIFDQSYTAQRYDRGAPYTPVNWTLWGEYAKSPNSYSVFLHGDFPLVKVKTGIGNGRRIMVVKESFGNAFAPFLINHYDEVYIVDQRYFELGAIDFIKQNGINELIFANNSFAACTPYHIQCIDNMRHQGVYVAPPAQPPETPSESIPDVQEPSTQPPDESSVPQTPPAVPEVPYIPPQTYVPPQEPVASEPETDSQEDEQTDSQEDEQTDSQEDEQADGQEDGQEDELYEEMDDIERSRRLRARSEK</sequence>
<name>A0A845RH42_9FIRM</name>
<feature type="region of interest" description="Disordered" evidence="1">
    <location>
        <begin position="511"/>
        <end position="626"/>
    </location>
</feature>
<organism evidence="3 4">
    <name type="scientific">Anaerotruncus colihominis</name>
    <dbReference type="NCBI Taxonomy" id="169435"/>
    <lineage>
        <taxon>Bacteria</taxon>
        <taxon>Bacillati</taxon>
        <taxon>Bacillota</taxon>
        <taxon>Clostridia</taxon>
        <taxon>Eubacteriales</taxon>
        <taxon>Oscillospiraceae</taxon>
        <taxon>Anaerotruncus</taxon>
    </lineage>
</organism>
<dbReference type="AlphaFoldDB" id="A0A845RH42"/>
<evidence type="ECO:0000256" key="2">
    <source>
        <dbReference type="SAM" id="Phobius"/>
    </source>
</evidence>
<feature type="compositionally biased region" description="Polar residues" evidence="1">
    <location>
        <begin position="530"/>
        <end position="542"/>
    </location>
</feature>
<feature type="compositionally biased region" description="Basic and acidic residues" evidence="1">
    <location>
        <begin position="614"/>
        <end position="626"/>
    </location>
</feature>
<dbReference type="InterPro" id="IPR025945">
    <property type="entry name" value="DHHW"/>
</dbReference>
<evidence type="ECO:0008006" key="5">
    <source>
        <dbReference type="Google" id="ProtNLM"/>
    </source>
</evidence>
<feature type="compositionally biased region" description="Polar residues" evidence="1">
    <location>
        <begin position="172"/>
        <end position="184"/>
    </location>
</feature>
<dbReference type="OrthoDB" id="175771at2"/>
<accession>A0A845RH42</accession>
<feature type="compositionally biased region" description="Pro residues" evidence="1">
    <location>
        <begin position="543"/>
        <end position="564"/>
    </location>
</feature>
<dbReference type="EMBL" id="QXWZ01000019">
    <property type="protein sequence ID" value="NBI79376.1"/>
    <property type="molecule type" value="Genomic_DNA"/>
</dbReference>
<dbReference type="Pfam" id="PF14286">
    <property type="entry name" value="DHHW"/>
    <property type="match status" value="1"/>
</dbReference>
<proteinExistence type="predicted"/>
<keyword evidence="2" id="KW-0472">Membrane</keyword>
<feature type="region of interest" description="Disordered" evidence="1">
    <location>
        <begin position="148"/>
        <end position="202"/>
    </location>
</feature>
<evidence type="ECO:0000313" key="3">
    <source>
        <dbReference type="EMBL" id="NBI79376.1"/>
    </source>
</evidence>
<protein>
    <recommendedName>
        <fullName evidence="5">AlgX/AlgJ SGNH hydrolase-like domain-containing protein</fullName>
    </recommendedName>
</protein>
<keyword evidence="2" id="KW-0812">Transmembrane</keyword>
<keyword evidence="2" id="KW-1133">Transmembrane helix</keyword>
<feature type="compositionally biased region" description="Acidic residues" evidence="1">
    <location>
        <begin position="570"/>
        <end position="613"/>
    </location>
</feature>
<feature type="transmembrane region" description="Helical" evidence="2">
    <location>
        <begin position="55"/>
        <end position="77"/>
    </location>
</feature>
<evidence type="ECO:0000313" key="4">
    <source>
        <dbReference type="Proteomes" id="UP000446348"/>
    </source>
</evidence>
<gene>
    <name evidence="3" type="ORF">D3Z39_10980</name>
</gene>
<dbReference type="RefSeq" id="WP_160210139.1">
    <property type="nucleotide sequence ID" value="NZ_QXWZ01000019.1"/>
</dbReference>
<dbReference type="Proteomes" id="UP000446348">
    <property type="component" value="Unassembled WGS sequence"/>
</dbReference>
<reference evidence="3 4" key="1">
    <citation type="submission" date="2018-08" db="EMBL/GenBank/DDBJ databases">
        <title>Murine metabolic-syndrome-specific gut microbial biobank.</title>
        <authorList>
            <person name="Liu C."/>
        </authorList>
    </citation>
    <scope>NUCLEOTIDE SEQUENCE [LARGE SCALE GENOMIC DNA]</scope>
    <source>
        <strain evidence="3 4">X69</strain>
    </source>
</reference>